<dbReference type="PANTHER" id="PTHR21354">
    <property type="entry name" value="ZINC FINGER PROTEIN 511"/>
    <property type="match status" value="1"/>
</dbReference>
<gene>
    <name evidence="2" type="ORF">CANTEDRAFT_108530</name>
</gene>
<dbReference type="InterPro" id="IPR039258">
    <property type="entry name" value="ZNF511"/>
</dbReference>
<organism evidence="3">
    <name type="scientific">Candida tenuis (strain ATCC 10573 / BCRC 21748 / CBS 615 / JCM 9827 / NBRC 10315 / NRRL Y-1498 / VKM Y-70)</name>
    <name type="common">Yeast</name>
    <name type="synonym">Yamadazyma tenuis</name>
    <dbReference type="NCBI Taxonomy" id="590646"/>
    <lineage>
        <taxon>Eukaryota</taxon>
        <taxon>Fungi</taxon>
        <taxon>Dikarya</taxon>
        <taxon>Ascomycota</taxon>
        <taxon>Saccharomycotina</taxon>
        <taxon>Pichiomycetes</taxon>
        <taxon>Debaryomycetaceae</taxon>
        <taxon>Yamadazyma</taxon>
    </lineage>
</organism>
<proteinExistence type="predicted"/>
<dbReference type="AlphaFoldDB" id="G3BBK6"/>
<sequence length="135" mass="15847">MSKRRRSEELLPSTTSATVPTIVCTLGYCVQAPPEFSSYPEYELHVQTHHTHICHACKKRFPSAPILSMHIEEKHDPFFVIKRDQGLKVYKCFKSYNEINPCHKVCSDRKKRRLHMIDKHGYPRDYNFSIIDRGL</sequence>
<dbReference type="EMBL" id="GL996527">
    <property type="protein sequence ID" value="EGV61562.1"/>
    <property type="molecule type" value="Genomic_DNA"/>
</dbReference>
<accession>G3BBK6</accession>
<keyword evidence="3" id="KW-1185">Reference proteome</keyword>
<feature type="domain" description="C2H2-type" evidence="1">
    <location>
        <begin position="54"/>
        <end position="75"/>
    </location>
</feature>
<evidence type="ECO:0000313" key="2">
    <source>
        <dbReference type="EMBL" id="EGV61562.1"/>
    </source>
</evidence>
<dbReference type="SMART" id="SM00355">
    <property type="entry name" value="ZnF_C2H2"/>
    <property type="match status" value="3"/>
</dbReference>
<evidence type="ECO:0000259" key="1">
    <source>
        <dbReference type="PROSITE" id="PS00028"/>
    </source>
</evidence>
<dbReference type="Proteomes" id="UP000000707">
    <property type="component" value="Unassembled WGS sequence"/>
</dbReference>
<dbReference type="PROSITE" id="PS00028">
    <property type="entry name" value="ZINC_FINGER_C2H2_1"/>
    <property type="match status" value="1"/>
</dbReference>
<dbReference type="PANTHER" id="PTHR21354:SF0">
    <property type="entry name" value="ZINC FINGER PROTEIN 511"/>
    <property type="match status" value="1"/>
</dbReference>
<protein>
    <recommendedName>
        <fullName evidence="1">C2H2-type domain-containing protein</fullName>
    </recommendedName>
</protein>
<dbReference type="STRING" id="590646.G3BBK6"/>
<dbReference type="OrthoDB" id="17307at2759"/>
<dbReference type="eggNOG" id="KOG4173">
    <property type="taxonomic scope" value="Eukaryota"/>
</dbReference>
<evidence type="ECO:0000313" key="3">
    <source>
        <dbReference type="Proteomes" id="UP000000707"/>
    </source>
</evidence>
<dbReference type="HOGENOM" id="CLU_092647_3_2_1"/>
<name>G3BBK6_CANTC</name>
<dbReference type="InterPro" id="IPR013087">
    <property type="entry name" value="Znf_C2H2_type"/>
</dbReference>
<reference evidence="2 3" key="1">
    <citation type="journal article" date="2011" name="Proc. Natl. Acad. Sci. U.S.A.">
        <title>Comparative genomics of xylose-fermenting fungi for enhanced biofuel production.</title>
        <authorList>
            <person name="Wohlbach D.J."/>
            <person name="Kuo A."/>
            <person name="Sato T.K."/>
            <person name="Potts K.M."/>
            <person name="Salamov A.A."/>
            <person name="LaButti K.M."/>
            <person name="Sun H."/>
            <person name="Clum A."/>
            <person name="Pangilinan J.L."/>
            <person name="Lindquist E.A."/>
            <person name="Lucas S."/>
            <person name="Lapidus A."/>
            <person name="Jin M."/>
            <person name="Gunawan C."/>
            <person name="Balan V."/>
            <person name="Dale B.E."/>
            <person name="Jeffries T.W."/>
            <person name="Zinkel R."/>
            <person name="Barry K.W."/>
            <person name="Grigoriev I.V."/>
            <person name="Gasch A.P."/>
        </authorList>
    </citation>
    <scope>NUCLEOTIDE SEQUENCE [LARGE SCALE GENOMIC DNA]</scope>
    <source>
        <strain evidence="3">ATCC 10573 / BCRC 21748 / CBS 615 / JCM 9827 / NBRC 10315 / NRRL Y-1498 / VKM Y-70</strain>
    </source>
</reference>